<dbReference type="EMBL" id="CP081869">
    <property type="protein sequence ID" value="QZN99269.1"/>
    <property type="molecule type" value="Genomic_DNA"/>
</dbReference>
<dbReference type="KEGG" id="cmet:K6K41_21100"/>
<evidence type="ECO:0000313" key="1">
    <source>
        <dbReference type="EMBL" id="QZN99269.1"/>
    </source>
</evidence>
<dbReference type="RefSeq" id="WP_261402318.1">
    <property type="nucleotide sequence ID" value="NZ_CP081869.1"/>
</dbReference>
<sequence>MAEIDMTPSANAGAAGWEAGCWAGVDPASSTAGAWPASPAAIAASPA</sequence>
<dbReference type="AlphaFoldDB" id="A0A9E6UP25"/>
<name>A0A9E6UP25_9HYPH</name>
<proteinExistence type="predicted"/>
<keyword evidence="2" id="KW-1185">Reference proteome</keyword>
<accession>A0A9E6UP25</accession>
<evidence type="ECO:0000313" key="2">
    <source>
        <dbReference type="Proteomes" id="UP000825701"/>
    </source>
</evidence>
<dbReference type="Proteomes" id="UP000825701">
    <property type="component" value="Chromosome"/>
</dbReference>
<organism evidence="1 2">
    <name type="scientific">Chenggangzhangella methanolivorans</name>
    <dbReference type="NCBI Taxonomy" id="1437009"/>
    <lineage>
        <taxon>Bacteria</taxon>
        <taxon>Pseudomonadati</taxon>
        <taxon>Pseudomonadota</taxon>
        <taxon>Alphaproteobacteria</taxon>
        <taxon>Hyphomicrobiales</taxon>
        <taxon>Methylopilaceae</taxon>
        <taxon>Chenggangzhangella</taxon>
    </lineage>
</organism>
<reference evidence="1" key="1">
    <citation type="submission" date="2021-08" db="EMBL/GenBank/DDBJ databases">
        <authorList>
            <person name="Zhang H."/>
            <person name="Xu M."/>
            <person name="Yu Z."/>
            <person name="Yang L."/>
            <person name="Cai Y."/>
        </authorList>
    </citation>
    <scope>NUCLEOTIDE SEQUENCE</scope>
    <source>
        <strain evidence="1">CHL1</strain>
    </source>
</reference>
<gene>
    <name evidence="1" type="ORF">K6K41_21100</name>
</gene>
<protein>
    <submittedName>
        <fullName evidence="1">Uncharacterized protein</fullName>
    </submittedName>
</protein>